<sequence length="134" mass="15059">MPEISAEMRLGGAHLMIVDYFCTYYSSSSLTENSLEDRNQENKPANQFPVLLCQFSDYLTILSSVVLVFGGPAFLFHISYTVPCSLNFLIKSEIVEFATPFGSPKHPELFFFAVAVKFPGKIFPQDETSVRCKI</sequence>
<protein>
    <submittedName>
        <fullName evidence="2">Uncharacterized protein</fullName>
    </submittedName>
</protein>
<keyword evidence="3" id="KW-1185">Reference proteome</keyword>
<dbReference type="Proteomes" id="UP000886998">
    <property type="component" value="Unassembled WGS sequence"/>
</dbReference>
<evidence type="ECO:0000256" key="1">
    <source>
        <dbReference type="SAM" id="Phobius"/>
    </source>
</evidence>
<keyword evidence="1" id="KW-0472">Membrane</keyword>
<comment type="caution">
    <text evidence="2">The sequence shown here is derived from an EMBL/GenBank/DDBJ whole genome shotgun (WGS) entry which is preliminary data.</text>
</comment>
<organism evidence="2 3">
    <name type="scientific">Trichonephila inaurata madagascariensis</name>
    <dbReference type="NCBI Taxonomy" id="2747483"/>
    <lineage>
        <taxon>Eukaryota</taxon>
        <taxon>Metazoa</taxon>
        <taxon>Ecdysozoa</taxon>
        <taxon>Arthropoda</taxon>
        <taxon>Chelicerata</taxon>
        <taxon>Arachnida</taxon>
        <taxon>Araneae</taxon>
        <taxon>Araneomorphae</taxon>
        <taxon>Entelegynae</taxon>
        <taxon>Araneoidea</taxon>
        <taxon>Nephilidae</taxon>
        <taxon>Trichonephila</taxon>
        <taxon>Trichonephila inaurata</taxon>
    </lineage>
</organism>
<gene>
    <name evidence="2" type="ORF">TNIN_276141</name>
</gene>
<keyword evidence="1" id="KW-0812">Transmembrane</keyword>
<name>A0A8X6WM80_9ARAC</name>
<keyword evidence="1" id="KW-1133">Transmembrane helix</keyword>
<dbReference type="AlphaFoldDB" id="A0A8X6WM80"/>
<evidence type="ECO:0000313" key="2">
    <source>
        <dbReference type="EMBL" id="GFY37285.1"/>
    </source>
</evidence>
<reference evidence="2" key="1">
    <citation type="submission" date="2020-08" db="EMBL/GenBank/DDBJ databases">
        <title>Multicomponent nature underlies the extraordinary mechanical properties of spider dragline silk.</title>
        <authorList>
            <person name="Kono N."/>
            <person name="Nakamura H."/>
            <person name="Mori M."/>
            <person name="Yoshida Y."/>
            <person name="Ohtoshi R."/>
            <person name="Malay A.D."/>
            <person name="Moran D.A.P."/>
            <person name="Tomita M."/>
            <person name="Numata K."/>
            <person name="Arakawa K."/>
        </authorList>
    </citation>
    <scope>NUCLEOTIDE SEQUENCE</scope>
</reference>
<feature type="transmembrane region" description="Helical" evidence="1">
    <location>
        <begin position="58"/>
        <end position="82"/>
    </location>
</feature>
<accession>A0A8X6WM80</accession>
<dbReference type="EMBL" id="BMAV01000215">
    <property type="protein sequence ID" value="GFY37285.1"/>
    <property type="molecule type" value="Genomic_DNA"/>
</dbReference>
<proteinExistence type="predicted"/>
<evidence type="ECO:0000313" key="3">
    <source>
        <dbReference type="Proteomes" id="UP000886998"/>
    </source>
</evidence>